<organism evidence="2 3">
    <name type="scientific">Quillaja saponaria</name>
    <name type="common">Soap bark tree</name>
    <dbReference type="NCBI Taxonomy" id="32244"/>
    <lineage>
        <taxon>Eukaryota</taxon>
        <taxon>Viridiplantae</taxon>
        <taxon>Streptophyta</taxon>
        <taxon>Embryophyta</taxon>
        <taxon>Tracheophyta</taxon>
        <taxon>Spermatophyta</taxon>
        <taxon>Magnoliopsida</taxon>
        <taxon>eudicotyledons</taxon>
        <taxon>Gunneridae</taxon>
        <taxon>Pentapetalae</taxon>
        <taxon>rosids</taxon>
        <taxon>fabids</taxon>
        <taxon>Fabales</taxon>
        <taxon>Quillajaceae</taxon>
        <taxon>Quillaja</taxon>
    </lineage>
</organism>
<feature type="region of interest" description="Disordered" evidence="1">
    <location>
        <begin position="87"/>
        <end position="165"/>
    </location>
</feature>
<feature type="compositionally biased region" description="Polar residues" evidence="1">
    <location>
        <begin position="87"/>
        <end position="114"/>
    </location>
</feature>
<name>A0AAD7PZV2_QUISA</name>
<dbReference type="PANTHER" id="PTHR36373">
    <property type="entry name" value="EXPRESSED PROTEIN"/>
    <property type="match status" value="1"/>
</dbReference>
<dbReference type="EMBL" id="JARAOO010000004">
    <property type="protein sequence ID" value="KAJ7972242.1"/>
    <property type="molecule type" value="Genomic_DNA"/>
</dbReference>
<sequence>MDPENIDWSNIDSIFVEDDTYENFNAPKWVDLCASDALIDDEAWFCKPDCEHPKTVEDFHKSPRYPKVKLLRSMSISAILPFKNSGTAEETSKTLAGKSSNSKALKTKGPNFSKNSHEDSENRNPNFSSPIPSGRTNPKKQTMKASNKNIQKLDGSLENSTNYDRKPRLKNTFSARNLFTGREILNQITEFCSEMKKLAVKNSKRETVEKVSEVKDALAEREKMPLLLVKEEGKALTERTM</sequence>
<dbReference type="KEGG" id="qsa:O6P43_010162"/>
<protein>
    <submittedName>
        <fullName evidence="2">Polyadenylate-binding protein RBP47B</fullName>
    </submittedName>
</protein>
<feature type="compositionally biased region" description="Polar residues" evidence="1">
    <location>
        <begin position="123"/>
        <end position="136"/>
    </location>
</feature>
<proteinExistence type="predicted"/>
<evidence type="ECO:0000256" key="1">
    <source>
        <dbReference type="SAM" id="MobiDB-lite"/>
    </source>
</evidence>
<dbReference type="AlphaFoldDB" id="A0AAD7PZV2"/>
<accession>A0AAD7PZV2</accession>
<dbReference type="PANTHER" id="PTHR36373:SF2">
    <property type="entry name" value="TPX2 CENTRAL DOMAIN-CONTAINING PROTEIN"/>
    <property type="match status" value="1"/>
</dbReference>
<evidence type="ECO:0000313" key="2">
    <source>
        <dbReference type="EMBL" id="KAJ7972242.1"/>
    </source>
</evidence>
<dbReference type="Proteomes" id="UP001163823">
    <property type="component" value="Chromosome 4"/>
</dbReference>
<gene>
    <name evidence="2" type="ORF">O6P43_010162</name>
</gene>
<keyword evidence="3" id="KW-1185">Reference proteome</keyword>
<comment type="caution">
    <text evidence="2">The sequence shown here is derived from an EMBL/GenBank/DDBJ whole genome shotgun (WGS) entry which is preliminary data.</text>
</comment>
<evidence type="ECO:0000313" key="3">
    <source>
        <dbReference type="Proteomes" id="UP001163823"/>
    </source>
</evidence>
<reference evidence="2" key="1">
    <citation type="journal article" date="2023" name="Science">
        <title>Elucidation of the pathway for biosynthesis of saponin adjuvants from the soapbark tree.</title>
        <authorList>
            <person name="Reed J."/>
            <person name="Orme A."/>
            <person name="El-Demerdash A."/>
            <person name="Owen C."/>
            <person name="Martin L.B.B."/>
            <person name="Misra R.C."/>
            <person name="Kikuchi S."/>
            <person name="Rejzek M."/>
            <person name="Martin A.C."/>
            <person name="Harkess A."/>
            <person name="Leebens-Mack J."/>
            <person name="Louveau T."/>
            <person name="Stephenson M.J."/>
            <person name="Osbourn A."/>
        </authorList>
    </citation>
    <scope>NUCLEOTIDE SEQUENCE</scope>
    <source>
        <strain evidence="2">S10</strain>
    </source>
</reference>